<evidence type="ECO:0000256" key="8">
    <source>
        <dbReference type="ARBA" id="ARBA00023315"/>
    </source>
</evidence>
<dbReference type="STRING" id="1121022.GCA_000376105_01012"/>
<evidence type="ECO:0000256" key="7">
    <source>
        <dbReference type="ARBA" id="ARBA00023136"/>
    </source>
</evidence>
<evidence type="ECO:0000313" key="12">
    <source>
        <dbReference type="Proteomes" id="UP000017837"/>
    </source>
</evidence>
<dbReference type="CDD" id="cd07571">
    <property type="entry name" value="ALP_N-acyl_transferase"/>
    <property type="match status" value="1"/>
</dbReference>
<organism evidence="11 12">
    <name type="scientific">Asticcacaulis benevestitus DSM 16100 = ATCC BAA-896</name>
    <dbReference type="NCBI Taxonomy" id="1121022"/>
    <lineage>
        <taxon>Bacteria</taxon>
        <taxon>Pseudomonadati</taxon>
        <taxon>Pseudomonadota</taxon>
        <taxon>Alphaproteobacteria</taxon>
        <taxon>Caulobacterales</taxon>
        <taxon>Caulobacteraceae</taxon>
        <taxon>Asticcacaulis</taxon>
    </lineage>
</organism>
<keyword evidence="5 9" id="KW-0812">Transmembrane</keyword>
<dbReference type="HAMAP" id="MF_01148">
    <property type="entry name" value="Lnt"/>
    <property type="match status" value="1"/>
</dbReference>
<protein>
    <recommendedName>
        <fullName evidence="9">Apolipoprotein N-acyltransferase</fullName>
        <shortName evidence="9">ALP N-acyltransferase</shortName>
        <ecNumber evidence="9">2.3.1.269</ecNumber>
    </recommendedName>
</protein>
<dbReference type="NCBIfam" id="TIGR00546">
    <property type="entry name" value="lnt"/>
    <property type="match status" value="1"/>
</dbReference>
<accession>V4RJY8</accession>
<comment type="caution">
    <text evidence="11">The sequence shown here is derived from an EMBL/GenBank/DDBJ whole genome shotgun (WGS) entry which is preliminary data.</text>
</comment>
<dbReference type="InterPro" id="IPR036526">
    <property type="entry name" value="C-N_Hydrolase_sf"/>
</dbReference>
<dbReference type="EMBL" id="AWGB01000016">
    <property type="protein sequence ID" value="ESQ91598.1"/>
    <property type="molecule type" value="Genomic_DNA"/>
</dbReference>
<sequence>MPKISAVLQHPHIVSLMRLIQALSRRPRAMAALSGLFAALAQPPFGLLPGLLGYGLLLYALERDLGLKPKRTAFFMGWLAGFCYFLVSCFWVAEAFLVDAKTYGWMAPFAATLLPSGIALFWGAFAVLYTWLRPKNWTRFLFFASLFSLFEITRGTVLSGFPWNPAGSSWKAGSAMSQMAAYVGVYGLGFVTVLAFSAVGVVRRGRGVAGYAPAIFGGLVLIGCFAVGETRLLTTKVRDTGYAIRFVQPAFSQEAKWTRSNFADLFETYVRMSKAKPLPGHRTPDLIIWPEGALPMMWETLTDPDNWMLPYMTSLLADKQSLMIGTSRQELDTTGHLVYRNSMLVLRSEDGQTRVTGAYNKFKLVPFGEFTPYQDIANKIGISALTHFDESFTPGERTKPQSFPDIPRVLPLICYEGIFPSLDMTRYKTQDTMRPKWIVNISNDAWFGPTTGPVQHLNLASFRALEEGLPMVRSTPTGISVVIDPLGRPVSGTDLGLSKAGYMDVTLPGAVTTTHFAQERNLIVIFISLFCLIVWVVDMAILRKKGRFKPY</sequence>
<dbReference type="SUPFAM" id="SSF56317">
    <property type="entry name" value="Carbon-nitrogen hydrolase"/>
    <property type="match status" value="1"/>
</dbReference>
<name>V4RJY8_9CAUL</name>
<feature type="transmembrane region" description="Helical" evidence="9">
    <location>
        <begin position="522"/>
        <end position="542"/>
    </location>
</feature>
<feature type="domain" description="CN hydrolase" evidence="10">
    <location>
        <begin position="247"/>
        <end position="507"/>
    </location>
</feature>
<reference evidence="11 12" key="1">
    <citation type="journal article" date="2014" name="Nature">
        <title>Sequential evolution of bacterial morphology by co-option of a developmental regulator.</title>
        <authorList>
            <person name="Jiang C."/>
            <person name="Brown P.J."/>
            <person name="Ducret A."/>
            <person name="Brun Y.V."/>
        </authorList>
    </citation>
    <scope>NUCLEOTIDE SEQUENCE [LARGE SCALE GENOMIC DNA]</scope>
    <source>
        <strain evidence="11 12">DSM 16100</strain>
    </source>
</reference>
<dbReference type="GO" id="GO:0005886">
    <property type="term" value="C:plasma membrane"/>
    <property type="evidence" value="ECO:0007669"/>
    <property type="project" value="UniProtKB-SubCell"/>
</dbReference>
<dbReference type="Pfam" id="PF20154">
    <property type="entry name" value="LNT_N"/>
    <property type="match status" value="1"/>
</dbReference>
<evidence type="ECO:0000259" key="10">
    <source>
        <dbReference type="PROSITE" id="PS50263"/>
    </source>
</evidence>
<evidence type="ECO:0000256" key="4">
    <source>
        <dbReference type="ARBA" id="ARBA00022679"/>
    </source>
</evidence>
<comment type="similarity">
    <text evidence="2 9">Belongs to the CN hydrolase family. Apolipoprotein N-acyltransferase subfamily.</text>
</comment>
<dbReference type="PATRIC" id="fig|1121022.4.peg.1958"/>
<comment type="subcellular location">
    <subcellularLocation>
        <location evidence="1 9">Cell membrane</location>
        <topology evidence="1 9">Multi-pass membrane protein</topology>
    </subcellularLocation>
</comment>
<dbReference type="Proteomes" id="UP000017837">
    <property type="component" value="Unassembled WGS sequence"/>
</dbReference>
<evidence type="ECO:0000256" key="5">
    <source>
        <dbReference type="ARBA" id="ARBA00022692"/>
    </source>
</evidence>
<evidence type="ECO:0000256" key="6">
    <source>
        <dbReference type="ARBA" id="ARBA00022989"/>
    </source>
</evidence>
<keyword evidence="4 9" id="KW-0808">Transferase</keyword>
<feature type="transmembrane region" description="Helical" evidence="9">
    <location>
        <begin position="105"/>
        <end position="128"/>
    </location>
</feature>
<keyword evidence="7 9" id="KW-0472">Membrane</keyword>
<comment type="catalytic activity">
    <reaction evidence="9">
        <text>N-terminal S-1,2-diacyl-sn-glyceryl-L-cysteinyl-[lipoprotein] + a glycerophospholipid = N-acyl-S-1,2-diacyl-sn-glyceryl-L-cysteinyl-[lipoprotein] + a 2-acyl-sn-glycero-3-phospholipid + H(+)</text>
        <dbReference type="Rhea" id="RHEA:48228"/>
        <dbReference type="Rhea" id="RHEA-COMP:14681"/>
        <dbReference type="Rhea" id="RHEA-COMP:14684"/>
        <dbReference type="ChEBI" id="CHEBI:15378"/>
        <dbReference type="ChEBI" id="CHEBI:136912"/>
        <dbReference type="ChEBI" id="CHEBI:140656"/>
        <dbReference type="ChEBI" id="CHEBI:140657"/>
        <dbReference type="ChEBI" id="CHEBI:140660"/>
        <dbReference type="EC" id="2.3.1.269"/>
    </reaction>
</comment>
<dbReference type="PANTHER" id="PTHR38686">
    <property type="entry name" value="APOLIPOPROTEIN N-ACYLTRANSFERASE"/>
    <property type="match status" value="1"/>
</dbReference>
<evidence type="ECO:0000256" key="3">
    <source>
        <dbReference type="ARBA" id="ARBA00022475"/>
    </source>
</evidence>
<feature type="transmembrane region" description="Helical" evidence="9">
    <location>
        <begin position="208"/>
        <end position="228"/>
    </location>
</feature>
<comment type="function">
    <text evidence="9">Catalyzes the phospholipid dependent N-acylation of the N-terminal cysteine of apolipoprotein, the last step in lipoprotein maturation.</text>
</comment>
<dbReference type="EC" id="2.3.1.269" evidence="9"/>
<evidence type="ECO:0000256" key="1">
    <source>
        <dbReference type="ARBA" id="ARBA00004651"/>
    </source>
</evidence>
<dbReference type="eggNOG" id="COG0815">
    <property type="taxonomic scope" value="Bacteria"/>
</dbReference>
<evidence type="ECO:0000256" key="9">
    <source>
        <dbReference type="HAMAP-Rule" id="MF_01148"/>
    </source>
</evidence>
<dbReference type="InterPro" id="IPR003010">
    <property type="entry name" value="C-N_Hydrolase"/>
</dbReference>
<dbReference type="GO" id="GO:0016410">
    <property type="term" value="F:N-acyltransferase activity"/>
    <property type="evidence" value="ECO:0007669"/>
    <property type="project" value="UniProtKB-UniRule"/>
</dbReference>
<feature type="transmembrane region" description="Helical" evidence="9">
    <location>
        <begin position="181"/>
        <end position="201"/>
    </location>
</feature>
<feature type="transmembrane region" description="Helical" evidence="9">
    <location>
        <begin position="36"/>
        <end position="61"/>
    </location>
</feature>
<dbReference type="InterPro" id="IPR004563">
    <property type="entry name" value="Apolipo_AcylTrfase"/>
</dbReference>
<dbReference type="InterPro" id="IPR045378">
    <property type="entry name" value="LNT_N"/>
</dbReference>
<proteinExistence type="inferred from homology"/>
<dbReference type="UniPathway" id="UPA00666"/>
<keyword evidence="6 9" id="KW-1133">Transmembrane helix</keyword>
<dbReference type="RefSeq" id="WP_018080680.1">
    <property type="nucleotide sequence ID" value="NZ_AQWM01000002.1"/>
</dbReference>
<dbReference type="AlphaFoldDB" id="V4RJY8"/>
<dbReference type="Pfam" id="PF00795">
    <property type="entry name" value="CN_hydrolase"/>
    <property type="match status" value="1"/>
</dbReference>
<comment type="pathway">
    <text evidence="9">Protein modification; lipoprotein biosynthesis (N-acyl transfer).</text>
</comment>
<dbReference type="Gene3D" id="3.60.110.10">
    <property type="entry name" value="Carbon-nitrogen hydrolase"/>
    <property type="match status" value="1"/>
</dbReference>
<dbReference type="PANTHER" id="PTHR38686:SF1">
    <property type="entry name" value="APOLIPOPROTEIN N-ACYLTRANSFERASE"/>
    <property type="match status" value="1"/>
</dbReference>
<evidence type="ECO:0000313" key="11">
    <source>
        <dbReference type="EMBL" id="ESQ91598.1"/>
    </source>
</evidence>
<keyword evidence="3 9" id="KW-1003">Cell membrane</keyword>
<dbReference type="PROSITE" id="PS50263">
    <property type="entry name" value="CN_HYDROLASE"/>
    <property type="match status" value="1"/>
</dbReference>
<feature type="transmembrane region" description="Helical" evidence="9">
    <location>
        <begin position="73"/>
        <end position="93"/>
    </location>
</feature>
<dbReference type="GO" id="GO:0042158">
    <property type="term" value="P:lipoprotein biosynthetic process"/>
    <property type="evidence" value="ECO:0007669"/>
    <property type="project" value="UniProtKB-UniRule"/>
</dbReference>
<keyword evidence="12" id="KW-1185">Reference proteome</keyword>
<feature type="transmembrane region" description="Helical" evidence="9">
    <location>
        <begin position="140"/>
        <end position="161"/>
    </location>
</feature>
<keyword evidence="8 9" id="KW-0012">Acyltransferase</keyword>
<gene>
    <name evidence="9" type="primary">lnt</name>
    <name evidence="11" type="ORF">ABENE_09690</name>
</gene>
<evidence type="ECO:0000256" key="2">
    <source>
        <dbReference type="ARBA" id="ARBA00010065"/>
    </source>
</evidence>